<reference evidence="3" key="1">
    <citation type="submission" date="2020-07" db="EMBL/GenBank/DDBJ databases">
        <title>Draft Genome Sequence of a Deep-Sea Yeast, Naganishia (Cryptococcus) liquefaciens strain N6.</title>
        <authorList>
            <person name="Han Y.W."/>
            <person name="Kajitani R."/>
            <person name="Morimoto H."/>
            <person name="Parhat M."/>
            <person name="Tsubouchi H."/>
            <person name="Bakenova O."/>
            <person name="Ogata M."/>
            <person name="Argunhan B."/>
            <person name="Aoki R."/>
            <person name="Kajiwara S."/>
            <person name="Itoh T."/>
            <person name="Iwasaki H."/>
        </authorList>
    </citation>
    <scope>NUCLEOTIDE SEQUENCE</scope>
    <source>
        <strain evidence="3">N6</strain>
    </source>
</reference>
<dbReference type="OrthoDB" id="439917at2759"/>
<gene>
    <name evidence="3" type="ORF">NliqN6_5062</name>
</gene>
<comment type="caution">
    <text evidence="3">The sequence shown here is derived from an EMBL/GenBank/DDBJ whole genome shotgun (WGS) entry which is preliminary data.</text>
</comment>
<dbReference type="EMBL" id="BLZA01000030">
    <property type="protein sequence ID" value="GHJ88660.1"/>
    <property type="molecule type" value="Genomic_DNA"/>
</dbReference>
<dbReference type="Pfam" id="PF21671">
    <property type="entry name" value="CPL1-like"/>
    <property type="match status" value="1"/>
</dbReference>
<evidence type="ECO:0000313" key="4">
    <source>
        <dbReference type="Proteomes" id="UP000620104"/>
    </source>
</evidence>
<evidence type="ECO:0000256" key="1">
    <source>
        <dbReference type="SAM" id="SignalP"/>
    </source>
</evidence>
<evidence type="ECO:0000259" key="2">
    <source>
        <dbReference type="Pfam" id="PF21671"/>
    </source>
</evidence>
<proteinExistence type="predicted"/>
<dbReference type="PANTHER" id="PTHR35192:SF2">
    <property type="entry name" value="APPLE DOMAIN-CONTAINING PROTEIN"/>
    <property type="match status" value="1"/>
</dbReference>
<sequence length="293" mass="30652">MVALSRILPAMAIVVACFTLSGAIPTTTSGNEVTPYDKRTYLEKRAIVAGQLCADIPVTVPGNFITGPITLITSQCLCVQGGVLTPQSIATLNANIPLSVNLVLAVTVYLTNLGVINAAITAAQTRLNAIAPTCNYPTNAVPACSTYPGAVQLGTTSCFFTCAVNYKVCGQFCIPLAQNCVSGIPQRRDHAPTDLCPTGLSACYLAHSASLAKGKSIAWECMDTQNDIEACGGCQFPQLGEAEGSDCTELEGVDEVACKAGECQAVTCIRGYKLQGSECVADANHKSFWVQLV</sequence>
<feature type="domain" description="Protein CPL1-like" evidence="2">
    <location>
        <begin position="219"/>
        <end position="279"/>
    </location>
</feature>
<dbReference type="AlphaFoldDB" id="A0A8H3YGB6"/>
<dbReference type="PROSITE" id="PS51257">
    <property type="entry name" value="PROKAR_LIPOPROTEIN"/>
    <property type="match status" value="1"/>
</dbReference>
<keyword evidence="4" id="KW-1185">Reference proteome</keyword>
<name>A0A8H3YGB6_9TREE</name>
<protein>
    <recommendedName>
        <fullName evidence="2">Protein CPL1-like domain-containing protein</fullName>
    </recommendedName>
</protein>
<evidence type="ECO:0000313" key="3">
    <source>
        <dbReference type="EMBL" id="GHJ88660.1"/>
    </source>
</evidence>
<organism evidence="3 4">
    <name type="scientific">Naganishia liquefaciens</name>
    <dbReference type="NCBI Taxonomy" id="104408"/>
    <lineage>
        <taxon>Eukaryota</taxon>
        <taxon>Fungi</taxon>
        <taxon>Dikarya</taxon>
        <taxon>Basidiomycota</taxon>
        <taxon>Agaricomycotina</taxon>
        <taxon>Tremellomycetes</taxon>
        <taxon>Filobasidiales</taxon>
        <taxon>Filobasidiaceae</taxon>
        <taxon>Naganishia</taxon>
    </lineage>
</organism>
<accession>A0A8H3YGB6</accession>
<feature type="signal peptide" evidence="1">
    <location>
        <begin position="1"/>
        <end position="23"/>
    </location>
</feature>
<dbReference type="PANTHER" id="PTHR35192">
    <property type="entry name" value="PROTEIN, PUTATIVE-RELATED"/>
    <property type="match status" value="1"/>
</dbReference>
<feature type="chain" id="PRO_5034361471" description="Protein CPL1-like domain-containing protein" evidence="1">
    <location>
        <begin position="24"/>
        <end position="293"/>
    </location>
</feature>
<keyword evidence="1" id="KW-0732">Signal</keyword>
<dbReference type="InterPro" id="IPR048661">
    <property type="entry name" value="CPL1-like"/>
</dbReference>
<dbReference type="InterPro" id="IPR038955">
    <property type="entry name" value="PriA/CPL1_fungi"/>
</dbReference>
<dbReference type="Proteomes" id="UP000620104">
    <property type="component" value="Unassembled WGS sequence"/>
</dbReference>